<dbReference type="AlphaFoldDB" id="A0A061BLU5"/>
<keyword evidence="3" id="KW-0862">Zinc</keyword>
<evidence type="ECO:0000259" key="4">
    <source>
        <dbReference type="Pfam" id="PF01753"/>
    </source>
</evidence>
<protein>
    <submittedName>
        <fullName evidence="5">RHTO0S21e02014g1_1</fullName>
    </submittedName>
</protein>
<organism evidence="5">
    <name type="scientific">Rhodotorula toruloides</name>
    <name type="common">Yeast</name>
    <name type="synonym">Rhodosporidium toruloides</name>
    <dbReference type="NCBI Taxonomy" id="5286"/>
    <lineage>
        <taxon>Eukaryota</taxon>
        <taxon>Fungi</taxon>
        <taxon>Dikarya</taxon>
        <taxon>Basidiomycota</taxon>
        <taxon>Pucciniomycotina</taxon>
        <taxon>Microbotryomycetes</taxon>
        <taxon>Sporidiobolales</taxon>
        <taxon>Sporidiobolaceae</taxon>
        <taxon>Rhodotorula</taxon>
    </lineage>
</organism>
<name>A0A061BLU5_RHOTO</name>
<sequence length="244" mass="26642">MAFQTMGECMVCGKETKNRCSACAKAGLDLFFCSPEHQKLVWFGHKLVCGQNAFPLVLPLLSADELDVALRDLDKPMLDAFDGGTDVKVSALSSAKLCTGKSREEIVADMRYASTTASPHAPVRARSTQVTLLLARLACPVGYTRSPRDDLLSSWARHQTRLINDELLPIFMTDASVEQTVLAHRFFCMLALPQTEAARSLKDKTVEDDIASLCRDSVIRFARAHFGPAALEGHLTKPTASGAK</sequence>
<reference evidence="5" key="1">
    <citation type="journal article" date="2014" name="Genome Announc.">
        <title>Draft genome sequence of Rhodosporidium toruloides CECT1137, an oleaginous yeast of biotechnological interest.</title>
        <authorList>
            <person name="Morin N."/>
            <person name="Calcas X."/>
            <person name="Devillers H."/>
            <person name="Durrens P."/>
            <person name="Sherman D.J."/>
            <person name="Nicaud J.-M."/>
            <person name="Neuveglise C."/>
        </authorList>
    </citation>
    <scope>NUCLEOTIDE SEQUENCE</scope>
    <source>
        <strain evidence="5">CECT1137</strain>
    </source>
</reference>
<dbReference type="EMBL" id="LK052956">
    <property type="protein sequence ID" value="CDR48936.1"/>
    <property type="molecule type" value="Genomic_DNA"/>
</dbReference>
<proteinExistence type="predicted"/>
<dbReference type="InterPro" id="IPR002893">
    <property type="entry name" value="Znf_MYND"/>
</dbReference>
<accession>A0A061BLU5</accession>
<evidence type="ECO:0000256" key="3">
    <source>
        <dbReference type="ARBA" id="ARBA00022833"/>
    </source>
</evidence>
<evidence type="ECO:0000313" key="5">
    <source>
        <dbReference type="EMBL" id="CDR48936.1"/>
    </source>
</evidence>
<dbReference type="GO" id="GO:0008270">
    <property type="term" value="F:zinc ion binding"/>
    <property type="evidence" value="ECO:0007669"/>
    <property type="project" value="UniProtKB-KW"/>
</dbReference>
<feature type="domain" description="MYND-type" evidence="4">
    <location>
        <begin position="9"/>
        <end position="49"/>
    </location>
</feature>
<dbReference type="Gene3D" id="6.10.140.2220">
    <property type="match status" value="1"/>
</dbReference>
<evidence type="ECO:0000256" key="1">
    <source>
        <dbReference type="ARBA" id="ARBA00022723"/>
    </source>
</evidence>
<keyword evidence="2" id="KW-0863">Zinc-finger</keyword>
<dbReference type="OrthoDB" id="407198at2759"/>
<gene>
    <name evidence="5" type="ORF">RHTO0S_21e02014g</name>
</gene>
<evidence type="ECO:0000256" key="2">
    <source>
        <dbReference type="ARBA" id="ARBA00022771"/>
    </source>
</evidence>
<dbReference type="SUPFAM" id="SSF144232">
    <property type="entry name" value="HIT/MYND zinc finger-like"/>
    <property type="match status" value="1"/>
</dbReference>
<keyword evidence="1" id="KW-0479">Metal-binding</keyword>
<dbReference type="Pfam" id="PF01753">
    <property type="entry name" value="zf-MYND"/>
    <property type="match status" value="1"/>
</dbReference>